<evidence type="ECO:0000313" key="1">
    <source>
        <dbReference type="EMBL" id="CEI40443.1"/>
    </source>
</evidence>
<reference evidence="2" key="1">
    <citation type="submission" date="2014-10" db="EMBL/GenBank/DDBJ databases">
        <authorList>
            <person name="King R."/>
        </authorList>
    </citation>
    <scope>NUCLEOTIDE SEQUENCE [LARGE SCALE GENOMIC DNA]</scope>
    <source>
        <strain evidence="2">A3/5</strain>
    </source>
</reference>
<name>A0A2L2SQP0_9HYPO</name>
<dbReference type="AlphaFoldDB" id="A0A2L2SQP0"/>
<keyword evidence="2" id="KW-1185">Reference proteome</keyword>
<organism evidence="1 2">
    <name type="scientific">Fusarium venenatum</name>
    <dbReference type="NCBI Taxonomy" id="56646"/>
    <lineage>
        <taxon>Eukaryota</taxon>
        <taxon>Fungi</taxon>
        <taxon>Dikarya</taxon>
        <taxon>Ascomycota</taxon>
        <taxon>Pezizomycotina</taxon>
        <taxon>Sordariomycetes</taxon>
        <taxon>Hypocreomycetidae</taxon>
        <taxon>Hypocreales</taxon>
        <taxon>Nectriaceae</taxon>
        <taxon>Fusarium</taxon>
    </lineage>
</organism>
<proteinExistence type="predicted"/>
<dbReference type="EMBL" id="LN649232">
    <property type="protein sequence ID" value="CEI40443.1"/>
    <property type="molecule type" value="Genomic_DNA"/>
</dbReference>
<sequence>MKLYVTQMAVDFSVFKLTQHITIPLDDIFN</sequence>
<protein>
    <submittedName>
        <fullName evidence="1">Uncharacterized protein</fullName>
    </submittedName>
</protein>
<accession>A0A2L2SQP0</accession>
<evidence type="ECO:0000313" key="2">
    <source>
        <dbReference type="Proteomes" id="UP000245910"/>
    </source>
</evidence>
<dbReference type="Proteomes" id="UP000245910">
    <property type="component" value="Chromosome IIII"/>
</dbReference>